<organism evidence="2 3">
    <name type="scientific">Necator americanus</name>
    <name type="common">Human hookworm</name>
    <dbReference type="NCBI Taxonomy" id="51031"/>
    <lineage>
        <taxon>Eukaryota</taxon>
        <taxon>Metazoa</taxon>
        <taxon>Ecdysozoa</taxon>
        <taxon>Nematoda</taxon>
        <taxon>Chromadorea</taxon>
        <taxon>Rhabditida</taxon>
        <taxon>Rhabditina</taxon>
        <taxon>Rhabditomorpha</taxon>
        <taxon>Strongyloidea</taxon>
        <taxon>Ancylostomatidae</taxon>
        <taxon>Bunostominae</taxon>
        <taxon>Necator</taxon>
    </lineage>
</organism>
<accession>W2TWK4</accession>
<dbReference type="Gene3D" id="3.90.640.10">
    <property type="entry name" value="Actin, Chain A, domain 4"/>
    <property type="match status" value="1"/>
</dbReference>
<dbReference type="InterPro" id="IPR043129">
    <property type="entry name" value="ATPase_NBD"/>
</dbReference>
<gene>
    <name evidence="2" type="ORF">NECAME_06394</name>
</gene>
<dbReference type="Gene3D" id="1.10.287.2900">
    <property type="match status" value="2"/>
</dbReference>
<dbReference type="Pfam" id="PF00022">
    <property type="entry name" value="Actin"/>
    <property type="match status" value="1"/>
</dbReference>
<dbReference type="Gene3D" id="2.30.36.70">
    <property type="entry name" value="Actin, Chain A, domain 2"/>
    <property type="match status" value="1"/>
</dbReference>
<dbReference type="CDD" id="cd13395">
    <property type="entry name" value="ASKHA_NBD_Arp4_ACTL6-like"/>
    <property type="match status" value="1"/>
</dbReference>
<dbReference type="PRINTS" id="PR00190">
    <property type="entry name" value="ACTIN"/>
</dbReference>
<dbReference type="SMART" id="SM00268">
    <property type="entry name" value="ACTIN"/>
    <property type="match status" value="1"/>
</dbReference>
<evidence type="ECO:0000313" key="2">
    <source>
        <dbReference type="EMBL" id="ETN85441.1"/>
    </source>
</evidence>
<name>W2TWK4_NECAM</name>
<dbReference type="KEGG" id="nai:NECAME_06394"/>
<dbReference type="STRING" id="51031.W2TWK4"/>
<dbReference type="OrthoDB" id="5132116at2759"/>
<sequence>MSGGIYGGDEVSGVVFDAGSHSFRVGFAGEEYPKGDIPSYVALQEVEPDGDVEMKEAAEADANIKKKRNVFIGTTKIIVPRARTTVQNFMKDGMIEDWDIFENLLDYSYNEVLHSEAQYHPALFTESAWNDKAKRERLTELMFEKYNIPAFFLCKNAVLTAFANGRTSGLVVDSGATHTSAVPVYDGYAVTHAVVRSPIGGDVISEQLQYMLEEQNIEVVPTYKIGGKEEVNENEAPRWTKKKNLPEVTESYDKFMKKQILEDMAITILQLCDTPLDAEYAEKLPSAPYSFPNGFTKEFLAERIKVPEGLFDLKYLRNMPATQSTLLNVTQIATTAAGMCDIDIRPTLYSGLMVTGGNSLILGFTERLNHDLAHKCPPTIKLRVSAAPTPMERRFGAWIGGSILGSLMWVMEWVLRKVYACPKDEILFVSSEDHSKPLSKKCSWMNALTLFKKPIGPRYPDGSINWQCPCMAGGSLVAHRCGHYFRRLYVCMSENEEKDVTIKCPEQFIDWASCMQNMSASFHDDGRINEECPCLHSALAHRCGYLMREAIHCYNSSTMTPRGAECEEQFMKQALCVKQYGGEKE</sequence>
<dbReference type="SUPFAM" id="SSF53067">
    <property type="entry name" value="Actin-like ATPase domain"/>
    <property type="match status" value="2"/>
</dbReference>
<evidence type="ECO:0000313" key="3">
    <source>
        <dbReference type="Proteomes" id="UP000053676"/>
    </source>
</evidence>
<dbReference type="InterPro" id="IPR004000">
    <property type="entry name" value="Actin"/>
</dbReference>
<dbReference type="AlphaFoldDB" id="W2TWK4"/>
<evidence type="ECO:0000256" key="1">
    <source>
        <dbReference type="RuleBase" id="RU000487"/>
    </source>
</evidence>
<dbReference type="Gene3D" id="3.30.420.40">
    <property type="match status" value="2"/>
</dbReference>
<dbReference type="OMA" id="SKSWHSY"/>
<comment type="similarity">
    <text evidence="1">Belongs to the actin family.</text>
</comment>
<dbReference type="PANTHER" id="PTHR11937">
    <property type="entry name" value="ACTIN"/>
    <property type="match status" value="1"/>
</dbReference>
<dbReference type="SMR" id="W2TWK4"/>
<proteinExistence type="inferred from homology"/>
<protein>
    <submittedName>
        <fullName evidence="2">Actin</fullName>
    </submittedName>
</protein>
<dbReference type="FunFam" id="3.30.420.40:FF:000502">
    <property type="entry name" value="Actin-Related Proteins"/>
    <property type="match status" value="1"/>
</dbReference>
<reference evidence="3" key="1">
    <citation type="journal article" date="2014" name="Nat. Genet.">
        <title>Genome of the human hookworm Necator americanus.</title>
        <authorList>
            <person name="Tang Y.T."/>
            <person name="Gao X."/>
            <person name="Rosa B.A."/>
            <person name="Abubucker S."/>
            <person name="Hallsworth-Pepin K."/>
            <person name="Martin J."/>
            <person name="Tyagi R."/>
            <person name="Heizer E."/>
            <person name="Zhang X."/>
            <person name="Bhonagiri-Palsikar V."/>
            <person name="Minx P."/>
            <person name="Warren W.C."/>
            <person name="Wang Q."/>
            <person name="Zhan B."/>
            <person name="Hotez P.J."/>
            <person name="Sternberg P.W."/>
            <person name="Dougall A."/>
            <person name="Gaze S.T."/>
            <person name="Mulvenna J."/>
            <person name="Sotillo J."/>
            <person name="Ranganathan S."/>
            <person name="Rabelo E.M."/>
            <person name="Wilson R.K."/>
            <person name="Felgner P.L."/>
            <person name="Bethony J."/>
            <person name="Hawdon J.M."/>
            <person name="Gasser R.B."/>
            <person name="Loukas A."/>
            <person name="Mitreva M."/>
        </authorList>
    </citation>
    <scope>NUCLEOTIDE SEQUENCE [LARGE SCALE GENOMIC DNA]</scope>
</reference>
<keyword evidence="3" id="KW-1185">Reference proteome</keyword>
<dbReference type="Proteomes" id="UP000053676">
    <property type="component" value="Unassembled WGS sequence"/>
</dbReference>
<dbReference type="EMBL" id="KI657725">
    <property type="protein sequence ID" value="ETN85441.1"/>
    <property type="molecule type" value="Genomic_DNA"/>
</dbReference>